<feature type="region of interest" description="Disordered" evidence="1">
    <location>
        <begin position="109"/>
        <end position="139"/>
    </location>
</feature>
<dbReference type="InParanoid" id="A0A0H2RBU7"/>
<gene>
    <name evidence="2" type="ORF">SCHPADRAFT_569536</name>
</gene>
<feature type="compositionally biased region" description="Low complexity" evidence="1">
    <location>
        <begin position="125"/>
        <end position="137"/>
    </location>
</feature>
<feature type="region of interest" description="Disordered" evidence="1">
    <location>
        <begin position="175"/>
        <end position="203"/>
    </location>
</feature>
<proteinExistence type="predicted"/>
<reference evidence="2 3" key="1">
    <citation type="submission" date="2015-04" db="EMBL/GenBank/DDBJ databases">
        <title>Complete genome sequence of Schizopora paradoxa KUC8140, a cosmopolitan wood degrader in East Asia.</title>
        <authorList>
            <consortium name="DOE Joint Genome Institute"/>
            <person name="Min B."/>
            <person name="Park H."/>
            <person name="Jang Y."/>
            <person name="Kim J.-J."/>
            <person name="Kim K.H."/>
            <person name="Pangilinan J."/>
            <person name="Lipzen A."/>
            <person name="Riley R."/>
            <person name="Grigoriev I.V."/>
            <person name="Spatafora J.W."/>
            <person name="Choi I.-G."/>
        </authorList>
    </citation>
    <scope>NUCLEOTIDE SEQUENCE [LARGE SCALE GENOMIC DNA]</scope>
    <source>
        <strain evidence="2 3">KUC8140</strain>
    </source>
</reference>
<protein>
    <submittedName>
        <fullName evidence="2">Uncharacterized protein</fullName>
    </submittedName>
</protein>
<evidence type="ECO:0000313" key="3">
    <source>
        <dbReference type="Proteomes" id="UP000053477"/>
    </source>
</evidence>
<dbReference type="EMBL" id="KQ086058">
    <property type="protein sequence ID" value="KLO09355.1"/>
    <property type="molecule type" value="Genomic_DNA"/>
</dbReference>
<name>A0A0H2RBU7_9AGAM</name>
<organism evidence="2 3">
    <name type="scientific">Schizopora paradoxa</name>
    <dbReference type="NCBI Taxonomy" id="27342"/>
    <lineage>
        <taxon>Eukaryota</taxon>
        <taxon>Fungi</taxon>
        <taxon>Dikarya</taxon>
        <taxon>Basidiomycota</taxon>
        <taxon>Agaricomycotina</taxon>
        <taxon>Agaricomycetes</taxon>
        <taxon>Hymenochaetales</taxon>
        <taxon>Schizoporaceae</taxon>
        <taxon>Schizopora</taxon>
    </lineage>
</organism>
<sequence>MTVMSCQETRISMSCHVMSSKDGRQRRDVIRSIFEAGRGSSREARYLDHFCHLETPAPMASASYLPFNRTGTKTMMPVARWLWMEDRCFRGKHELHLLQTSKTALTTITTSRSRVTHNSPTSYNQHAAHYQQQQAQYPPAPPPLSIAQSMACHGQSNTNVGAVVVVGPPPLMNAFPLQSPARTTVPDPQQHIVQQPARPPPPS</sequence>
<dbReference type="Proteomes" id="UP000053477">
    <property type="component" value="Unassembled WGS sequence"/>
</dbReference>
<keyword evidence="3" id="KW-1185">Reference proteome</keyword>
<evidence type="ECO:0000313" key="2">
    <source>
        <dbReference type="EMBL" id="KLO09355.1"/>
    </source>
</evidence>
<evidence type="ECO:0000256" key="1">
    <source>
        <dbReference type="SAM" id="MobiDB-lite"/>
    </source>
</evidence>
<accession>A0A0H2RBU7</accession>
<dbReference type="AlphaFoldDB" id="A0A0H2RBU7"/>